<reference evidence="2 3" key="1">
    <citation type="submission" date="2019-10" db="EMBL/GenBank/DDBJ databases">
        <authorList>
            <person name="Palmer J.M."/>
        </authorList>
    </citation>
    <scope>NUCLEOTIDE SEQUENCE [LARGE SCALE GENOMIC DNA]</scope>
    <source>
        <strain evidence="2 3">TWF730</strain>
    </source>
</reference>
<keyword evidence="3" id="KW-1185">Reference proteome</keyword>
<evidence type="ECO:0000256" key="1">
    <source>
        <dbReference type="SAM" id="MobiDB-lite"/>
    </source>
</evidence>
<protein>
    <submittedName>
        <fullName evidence="2">Uncharacterized protein</fullName>
    </submittedName>
</protein>
<comment type="caution">
    <text evidence="2">The sequence shown here is derived from an EMBL/GenBank/DDBJ whole genome shotgun (WGS) entry which is preliminary data.</text>
</comment>
<proteinExistence type="predicted"/>
<feature type="region of interest" description="Disordered" evidence="1">
    <location>
        <begin position="27"/>
        <end position="128"/>
    </location>
</feature>
<organism evidence="2 3">
    <name type="scientific">Orbilia blumenaviensis</name>
    <dbReference type="NCBI Taxonomy" id="1796055"/>
    <lineage>
        <taxon>Eukaryota</taxon>
        <taxon>Fungi</taxon>
        <taxon>Dikarya</taxon>
        <taxon>Ascomycota</taxon>
        <taxon>Pezizomycotina</taxon>
        <taxon>Orbiliomycetes</taxon>
        <taxon>Orbiliales</taxon>
        <taxon>Orbiliaceae</taxon>
        <taxon>Orbilia</taxon>
    </lineage>
</organism>
<evidence type="ECO:0000313" key="3">
    <source>
        <dbReference type="Proteomes" id="UP001373714"/>
    </source>
</evidence>
<dbReference type="Proteomes" id="UP001373714">
    <property type="component" value="Unassembled WGS sequence"/>
</dbReference>
<accession>A0AAV9VHB5</accession>
<evidence type="ECO:0000313" key="2">
    <source>
        <dbReference type="EMBL" id="KAK6360536.1"/>
    </source>
</evidence>
<feature type="compositionally biased region" description="Basic and acidic residues" evidence="1">
    <location>
        <begin position="94"/>
        <end position="122"/>
    </location>
</feature>
<dbReference type="EMBL" id="JAVHNS010000003">
    <property type="protein sequence ID" value="KAK6360536.1"/>
    <property type="molecule type" value="Genomic_DNA"/>
</dbReference>
<dbReference type="AlphaFoldDB" id="A0AAV9VHB5"/>
<feature type="compositionally biased region" description="Low complexity" evidence="1">
    <location>
        <begin position="48"/>
        <end position="64"/>
    </location>
</feature>
<name>A0AAV9VHB5_9PEZI</name>
<gene>
    <name evidence="2" type="ORF">TWF730_006677</name>
</gene>
<sequence length="311" mass="34957">MYHQNLGGRRFTNLTFELLYETPRQFSTPFGGSAGLKSPREARPSYVGRSTSRGSSRSSSSGSSINIKRRHASQTHAPMPVNATSKIAAAAAFAEEKERIEKEAREAREAAEREEAERERGRRKERVSNATTINGGEVVHEVGMDELKKEIGGPLPGTVDIDLDEEEEEGEQAARNRKSSATLSIVLNELEKEMKGERSRAPAPVDVVHVGEYTENVENRIPNVPYKSVTHPDVAQPRTDDLLPAGADRALVKPSWRKQPLEKISEKTHKMRQKIDTRTTSIREKIPFFRNGSTMDRIKETFKFSRFTNRN</sequence>